<evidence type="ECO:0000313" key="4">
    <source>
        <dbReference type="Proteomes" id="UP000480178"/>
    </source>
</evidence>
<accession>A0A6C0GNM4</accession>
<dbReference type="KEGG" id="rhoz:GXP67_24265"/>
<evidence type="ECO:0000259" key="2">
    <source>
        <dbReference type="Pfam" id="PF19573"/>
    </source>
</evidence>
<dbReference type="InterPro" id="IPR011250">
    <property type="entry name" value="OMP/PagP_B-barrel"/>
</dbReference>
<dbReference type="Pfam" id="PF19573">
    <property type="entry name" value="DUF6089"/>
    <property type="match status" value="1"/>
</dbReference>
<reference evidence="3 4" key="1">
    <citation type="submission" date="2020-01" db="EMBL/GenBank/DDBJ databases">
        <authorList>
            <person name="Kim M.K."/>
        </authorList>
    </citation>
    <scope>NUCLEOTIDE SEQUENCE [LARGE SCALE GENOMIC DNA]</scope>
    <source>
        <strain evidence="3 4">172606-1</strain>
    </source>
</reference>
<proteinExistence type="predicted"/>
<sequence>MRKHTILFILVAFVFTSSQVFAQRYTKSKRYTSIGGGLSAMNYFGDITPSSSFTSADIQFTRPNLSLHIMRRLTPRFSAKAAFAWGRLKGDDFLSADPSDKNGRYRYIRNAHFRNDIKEFSVVGMLDLFENRNTFLRRPNFVPYAFAGIAVFHHNPKARTPEDMGRNWVALQPLGTEGQFLTGPGSEKYPDPYKRIQISIPAGIGLRYKLSPRIDLAFEVGYRFTFFDYLDDVSGNYPDLNVLRTQKGDLAYKMSDRALETVAANTGDARSVDRVLTDLYGGPSNGIVTLTYVDDNGNPVPFTHTTVNGYGRRGDQRGKPSENDWYLVTGFHINYILIKGVRCPKFR</sequence>
<organism evidence="3 4">
    <name type="scientific">Rhodocytophaga rosea</name>
    <dbReference type="NCBI Taxonomy" id="2704465"/>
    <lineage>
        <taxon>Bacteria</taxon>
        <taxon>Pseudomonadati</taxon>
        <taxon>Bacteroidota</taxon>
        <taxon>Cytophagia</taxon>
        <taxon>Cytophagales</taxon>
        <taxon>Rhodocytophagaceae</taxon>
        <taxon>Rhodocytophaga</taxon>
    </lineage>
</organism>
<dbReference type="AlphaFoldDB" id="A0A6C0GNM4"/>
<feature type="signal peptide" evidence="1">
    <location>
        <begin position="1"/>
        <end position="22"/>
    </location>
</feature>
<feature type="chain" id="PRO_5025603362" description="DUF6089 domain-containing protein" evidence="1">
    <location>
        <begin position="23"/>
        <end position="347"/>
    </location>
</feature>
<dbReference type="InterPro" id="IPR045743">
    <property type="entry name" value="DUF6089"/>
</dbReference>
<dbReference type="RefSeq" id="WP_162445525.1">
    <property type="nucleotide sequence ID" value="NZ_CP048222.1"/>
</dbReference>
<dbReference type="EMBL" id="CP048222">
    <property type="protein sequence ID" value="QHT69537.1"/>
    <property type="molecule type" value="Genomic_DNA"/>
</dbReference>
<evidence type="ECO:0000313" key="3">
    <source>
        <dbReference type="EMBL" id="QHT69537.1"/>
    </source>
</evidence>
<evidence type="ECO:0000256" key="1">
    <source>
        <dbReference type="SAM" id="SignalP"/>
    </source>
</evidence>
<dbReference type="Proteomes" id="UP000480178">
    <property type="component" value="Chromosome"/>
</dbReference>
<name>A0A6C0GNM4_9BACT</name>
<dbReference type="SUPFAM" id="SSF56925">
    <property type="entry name" value="OMPA-like"/>
    <property type="match status" value="1"/>
</dbReference>
<feature type="domain" description="DUF6089" evidence="2">
    <location>
        <begin position="30"/>
        <end position="155"/>
    </location>
</feature>
<protein>
    <recommendedName>
        <fullName evidence="2">DUF6089 domain-containing protein</fullName>
    </recommendedName>
</protein>
<keyword evidence="4" id="KW-1185">Reference proteome</keyword>
<keyword evidence="1" id="KW-0732">Signal</keyword>
<gene>
    <name evidence="3" type="ORF">GXP67_24265</name>
</gene>